<dbReference type="SMART" id="SM00906">
    <property type="entry name" value="Fungal_trans"/>
    <property type="match status" value="1"/>
</dbReference>
<dbReference type="GO" id="GO:0005634">
    <property type="term" value="C:nucleus"/>
    <property type="evidence" value="ECO:0007669"/>
    <property type="project" value="TreeGrafter"/>
</dbReference>
<feature type="compositionally biased region" description="Low complexity" evidence="5">
    <location>
        <begin position="124"/>
        <end position="140"/>
    </location>
</feature>
<dbReference type="Pfam" id="PF00172">
    <property type="entry name" value="Zn_clus"/>
    <property type="match status" value="1"/>
</dbReference>
<dbReference type="GO" id="GO:0000981">
    <property type="term" value="F:DNA-binding transcription factor activity, RNA polymerase II-specific"/>
    <property type="evidence" value="ECO:0007669"/>
    <property type="project" value="InterPro"/>
</dbReference>
<dbReference type="InterPro" id="IPR007219">
    <property type="entry name" value="XnlR_reg_dom"/>
</dbReference>
<dbReference type="Gene3D" id="4.10.240.10">
    <property type="entry name" value="Zn(2)-C6 fungal-type DNA-binding domain"/>
    <property type="match status" value="1"/>
</dbReference>
<sequence length="782" mass="87496">MFTTFVGTPQSNSNTAVSVGSISSTSSASTPTTNTAPVRPKRSQVARACDWCRVHRIKCDSDQPCYNCRSRGGQCSNKGATEVRTLPHAFREIERLRNRVQELEREIENRDRAIRDEAAANVYPSPRSSGTPTGTAGPTSCPRPSPSDLNPWSESGRRPKYLDGIYMSTAQSHQKQWFGPSSLFYFISRLHGYLAVAFQQPYLEHSSHFQSATKPFNNPIVPDRNQPVLDPQITSRRFLTATQEEYFLGLFWQSYHCSLQIIDEVQFKEHYRSLWTPDGKTRKPSALVDIILALCMQQGIPVLPRGGGHAIGMDKSTCDMDGNDPATADIDARWHYQRCQTLLNAELECPTLSTLQCQIFSVIYLCCSSFQNMAHSTLAIAVRTAHILGLHLEPPADMSRPERELRKRLWWTLYTVESKTCMKLGRPWSATLSETTCTLPADDHQLAIQSGSSVSCGGNVTWLTYTVQNTKLVLAARSVHIAFYQKCSNVLDASNAKTLYEDLAALENCAHYLQSSMECLEVWLRNVPEALKNKRKEGGEPLSIDRSGLAIEIFAPLWLQRQRLFLELLYHNISMNLYRPFICFPPSPSTPVTEGCANACVDHAIALTHIIHQVLSETDLLNGWHEAFQWQWNAALTMIGFTLAYPLSLTTTSANAGIALAIQVFGMFGRDFAVSFSAANVTQDLLNKVEFLSRYRTCPADSMAAPPADQVLRGLVGTQTHMVPHHQQHPLQLQQDEEIPAEIQEMLAGTMDLAFLVDGSFDNNLEFLYPNNVNMADLWMTT</sequence>
<dbReference type="PROSITE" id="PS00463">
    <property type="entry name" value="ZN2_CY6_FUNGAL_1"/>
    <property type="match status" value="1"/>
</dbReference>
<protein>
    <submittedName>
        <fullName evidence="7">Fungal-specific transcription factor domain-containing protein</fullName>
    </submittedName>
</protein>
<dbReference type="Proteomes" id="UP001174934">
    <property type="component" value="Unassembled WGS sequence"/>
</dbReference>
<comment type="caution">
    <text evidence="7">The sequence shown here is derived from an EMBL/GenBank/DDBJ whole genome shotgun (WGS) entry which is preliminary data.</text>
</comment>
<dbReference type="GO" id="GO:0000435">
    <property type="term" value="P:positive regulation of transcription from RNA polymerase II promoter by galactose"/>
    <property type="evidence" value="ECO:0007669"/>
    <property type="project" value="TreeGrafter"/>
</dbReference>
<evidence type="ECO:0000313" key="8">
    <source>
        <dbReference type="Proteomes" id="UP001174934"/>
    </source>
</evidence>
<dbReference type="GO" id="GO:0000978">
    <property type="term" value="F:RNA polymerase II cis-regulatory region sequence-specific DNA binding"/>
    <property type="evidence" value="ECO:0007669"/>
    <property type="project" value="TreeGrafter"/>
</dbReference>
<dbReference type="CDD" id="cd00067">
    <property type="entry name" value="GAL4"/>
    <property type="match status" value="1"/>
</dbReference>
<dbReference type="PANTHER" id="PTHR47424">
    <property type="entry name" value="REGULATORY PROTEIN GAL4"/>
    <property type="match status" value="1"/>
</dbReference>
<dbReference type="InterPro" id="IPR036864">
    <property type="entry name" value="Zn2-C6_fun-type_DNA-bd_sf"/>
</dbReference>
<dbReference type="AlphaFoldDB" id="A0AA39WGD1"/>
<feature type="compositionally biased region" description="Polar residues" evidence="5">
    <location>
        <begin position="1"/>
        <end position="14"/>
    </location>
</feature>
<keyword evidence="3" id="KW-0804">Transcription</keyword>
<dbReference type="Pfam" id="PF04082">
    <property type="entry name" value="Fungal_trans"/>
    <property type="match status" value="1"/>
</dbReference>
<evidence type="ECO:0000256" key="2">
    <source>
        <dbReference type="ARBA" id="ARBA00023015"/>
    </source>
</evidence>
<keyword evidence="2" id="KW-0805">Transcription regulation</keyword>
<evidence type="ECO:0000256" key="4">
    <source>
        <dbReference type="ARBA" id="ARBA00023242"/>
    </source>
</evidence>
<evidence type="ECO:0000259" key="6">
    <source>
        <dbReference type="PROSITE" id="PS50048"/>
    </source>
</evidence>
<feature type="compositionally biased region" description="Low complexity" evidence="5">
    <location>
        <begin position="15"/>
        <end position="38"/>
    </location>
</feature>
<evidence type="ECO:0000256" key="3">
    <source>
        <dbReference type="ARBA" id="ARBA00023163"/>
    </source>
</evidence>
<feature type="domain" description="Zn(2)-C6 fungal-type" evidence="6">
    <location>
        <begin position="48"/>
        <end position="77"/>
    </location>
</feature>
<feature type="region of interest" description="Disordered" evidence="5">
    <location>
        <begin position="117"/>
        <end position="154"/>
    </location>
</feature>
<dbReference type="PANTHER" id="PTHR47424:SF12">
    <property type="entry name" value="TRANSCRIPTION FACTOR ASQA"/>
    <property type="match status" value="1"/>
</dbReference>
<evidence type="ECO:0000256" key="1">
    <source>
        <dbReference type="ARBA" id="ARBA00022723"/>
    </source>
</evidence>
<dbReference type="CDD" id="cd12148">
    <property type="entry name" value="fungal_TF_MHR"/>
    <property type="match status" value="1"/>
</dbReference>
<keyword evidence="4" id="KW-0539">Nucleus</keyword>
<keyword evidence="1" id="KW-0479">Metal-binding</keyword>
<dbReference type="GO" id="GO:0006351">
    <property type="term" value="P:DNA-templated transcription"/>
    <property type="evidence" value="ECO:0007669"/>
    <property type="project" value="InterPro"/>
</dbReference>
<dbReference type="SUPFAM" id="SSF57701">
    <property type="entry name" value="Zn2/Cys6 DNA-binding domain"/>
    <property type="match status" value="1"/>
</dbReference>
<name>A0AA39WGD1_9PEZI</name>
<accession>A0AA39WGD1</accession>
<evidence type="ECO:0000256" key="5">
    <source>
        <dbReference type="SAM" id="MobiDB-lite"/>
    </source>
</evidence>
<evidence type="ECO:0000313" key="7">
    <source>
        <dbReference type="EMBL" id="KAK0614920.1"/>
    </source>
</evidence>
<gene>
    <name evidence="7" type="ORF">B0T17DRAFT_657213</name>
</gene>
<dbReference type="EMBL" id="JAULSR010000007">
    <property type="protein sequence ID" value="KAK0614920.1"/>
    <property type="molecule type" value="Genomic_DNA"/>
</dbReference>
<dbReference type="InterPro" id="IPR001138">
    <property type="entry name" value="Zn2Cys6_DnaBD"/>
</dbReference>
<dbReference type="InterPro" id="IPR051127">
    <property type="entry name" value="Fungal_SecMet_Regulators"/>
</dbReference>
<dbReference type="PROSITE" id="PS50048">
    <property type="entry name" value="ZN2_CY6_FUNGAL_2"/>
    <property type="match status" value="1"/>
</dbReference>
<proteinExistence type="predicted"/>
<dbReference type="GO" id="GO:0008270">
    <property type="term" value="F:zinc ion binding"/>
    <property type="evidence" value="ECO:0007669"/>
    <property type="project" value="InterPro"/>
</dbReference>
<reference evidence="7" key="1">
    <citation type="submission" date="2023-06" db="EMBL/GenBank/DDBJ databases">
        <title>Genome-scale phylogeny and comparative genomics of the fungal order Sordariales.</title>
        <authorList>
            <consortium name="Lawrence Berkeley National Laboratory"/>
            <person name="Hensen N."/>
            <person name="Bonometti L."/>
            <person name="Westerberg I."/>
            <person name="Brannstrom I.O."/>
            <person name="Guillou S."/>
            <person name="Cros-Aarteil S."/>
            <person name="Calhoun S."/>
            <person name="Haridas S."/>
            <person name="Kuo A."/>
            <person name="Mondo S."/>
            <person name="Pangilinan J."/>
            <person name="Riley R."/>
            <person name="LaButti K."/>
            <person name="Andreopoulos B."/>
            <person name="Lipzen A."/>
            <person name="Chen C."/>
            <person name="Yanf M."/>
            <person name="Daum C."/>
            <person name="Ng V."/>
            <person name="Clum A."/>
            <person name="Steindorff A."/>
            <person name="Ohm R."/>
            <person name="Martin F."/>
            <person name="Silar P."/>
            <person name="Natvig D."/>
            <person name="Lalanne C."/>
            <person name="Gautier V."/>
            <person name="Ament-velasquez S.L."/>
            <person name="Kruys A."/>
            <person name="Hutchinson M.I."/>
            <person name="Powell A.J."/>
            <person name="Barry K."/>
            <person name="Miller A.N."/>
            <person name="Grigoriev I.V."/>
            <person name="Debuchy R."/>
            <person name="Gladieux P."/>
            <person name="Thoren M.H."/>
            <person name="Johannesson H."/>
        </authorList>
    </citation>
    <scope>NUCLEOTIDE SEQUENCE</scope>
    <source>
        <strain evidence="7">SMH3391-2</strain>
    </source>
</reference>
<organism evidence="7 8">
    <name type="scientific">Bombardia bombarda</name>
    <dbReference type="NCBI Taxonomy" id="252184"/>
    <lineage>
        <taxon>Eukaryota</taxon>
        <taxon>Fungi</taxon>
        <taxon>Dikarya</taxon>
        <taxon>Ascomycota</taxon>
        <taxon>Pezizomycotina</taxon>
        <taxon>Sordariomycetes</taxon>
        <taxon>Sordariomycetidae</taxon>
        <taxon>Sordariales</taxon>
        <taxon>Lasiosphaeriaceae</taxon>
        <taxon>Bombardia</taxon>
    </lineage>
</organism>
<keyword evidence="8" id="KW-1185">Reference proteome</keyword>
<dbReference type="SMART" id="SM00066">
    <property type="entry name" value="GAL4"/>
    <property type="match status" value="1"/>
</dbReference>
<feature type="region of interest" description="Disordered" evidence="5">
    <location>
        <begin position="1"/>
        <end position="40"/>
    </location>
</feature>